<organism evidence="2 3">
    <name type="scientific">Microbacterium mitrae</name>
    <dbReference type="NCBI Taxonomy" id="664640"/>
    <lineage>
        <taxon>Bacteria</taxon>
        <taxon>Bacillati</taxon>
        <taxon>Actinomycetota</taxon>
        <taxon>Actinomycetes</taxon>
        <taxon>Micrococcales</taxon>
        <taxon>Microbacteriaceae</taxon>
        <taxon>Microbacterium</taxon>
    </lineage>
</organism>
<protein>
    <submittedName>
        <fullName evidence="2">Uncharacterized protein</fullName>
    </submittedName>
</protein>
<proteinExistence type="predicted"/>
<keyword evidence="3" id="KW-1185">Reference proteome</keyword>
<dbReference type="Proteomes" id="UP000321196">
    <property type="component" value="Unassembled WGS sequence"/>
</dbReference>
<evidence type="ECO:0000313" key="2">
    <source>
        <dbReference type="EMBL" id="TXK05876.1"/>
    </source>
</evidence>
<accession>A0A5C8HP65</accession>
<sequence>MSRRLSAQERVRSVARDEAGSILPLVLGYVLLAIALIIVTTAATSVYITQKKIDGIASAAALAGSDGFTLTVSDGEAVALLTNDDVWNQAAAVVGASADDVVLVSARTEDGVTAIVEVSTEWHPPLISALLPDGITLTATATSRTALDDD</sequence>
<keyword evidence="1" id="KW-1133">Transmembrane helix</keyword>
<comment type="caution">
    <text evidence="2">The sequence shown here is derived from an EMBL/GenBank/DDBJ whole genome shotgun (WGS) entry which is preliminary data.</text>
</comment>
<feature type="transmembrane region" description="Helical" evidence="1">
    <location>
        <begin position="21"/>
        <end position="48"/>
    </location>
</feature>
<dbReference type="OrthoDB" id="4808490at2"/>
<dbReference type="RefSeq" id="WP_147824686.1">
    <property type="nucleotide sequence ID" value="NZ_BAAARG010000001.1"/>
</dbReference>
<dbReference type="AlphaFoldDB" id="A0A5C8HP65"/>
<evidence type="ECO:0000313" key="3">
    <source>
        <dbReference type="Proteomes" id="UP000321196"/>
    </source>
</evidence>
<keyword evidence="1" id="KW-0812">Transmembrane</keyword>
<evidence type="ECO:0000256" key="1">
    <source>
        <dbReference type="SAM" id="Phobius"/>
    </source>
</evidence>
<gene>
    <name evidence="2" type="ORF">FVP60_02540</name>
</gene>
<reference evidence="2 3" key="1">
    <citation type="submission" date="2019-08" db="EMBL/GenBank/DDBJ databases">
        <authorList>
            <person name="Dong K."/>
        </authorList>
    </citation>
    <scope>NUCLEOTIDE SEQUENCE [LARGE SCALE GENOMIC DNA]</scope>
    <source>
        <strain evidence="2 3">M4-8</strain>
    </source>
</reference>
<dbReference type="EMBL" id="VRSW01000001">
    <property type="protein sequence ID" value="TXK05876.1"/>
    <property type="molecule type" value="Genomic_DNA"/>
</dbReference>
<keyword evidence="1" id="KW-0472">Membrane</keyword>
<name>A0A5C8HP65_9MICO</name>